<evidence type="ECO:0000313" key="2">
    <source>
        <dbReference type="Proteomes" id="UP000243333"/>
    </source>
</evidence>
<accession>A0A1G7NVV0</accession>
<dbReference type="RefSeq" id="WP_093691763.1">
    <property type="nucleotide sequence ID" value="NZ_FNBU01000029.1"/>
</dbReference>
<dbReference type="OrthoDB" id="5452at2"/>
<reference evidence="2" key="1">
    <citation type="submission" date="2016-10" db="EMBL/GenBank/DDBJ databases">
        <authorList>
            <person name="Varghese N."/>
            <person name="Submissions S."/>
        </authorList>
    </citation>
    <scope>NUCLEOTIDE SEQUENCE [LARGE SCALE GENOMIC DNA]</scope>
    <source>
        <strain evidence="2">DSM 23256</strain>
    </source>
</reference>
<protein>
    <submittedName>
        <fullName evidence="1">Uncharacterized protein</fullName>
    </submittedName>
</protein>
<name>A0A1G7NVV0_9FIRM</name>
<gene>
    <name evidence="1" type="ORF">SAMN05660235_02727</name>
</gene>
<dbReference type="AlphaFoldDB" id="A0A1G7NVV0"/>
<dbReference type="EMBL" id="FNBU01000029">
    <property type="protein sequence ID" value="SDF78073.1"/>
    <property type="molecule type" value="Genomic_DNA"/>
</dbReference>
<dbReference type="Proteomes" id="UP000243333">
    <property type="component" value="Unassembled WGS sequence"/>
</dbReference>
<organism evidence="1 2">
    <name type="scientific">Sporolituus thermophilus DSM 23256</name>
    <dbReference type="NCBI Taxonomy" id="1123285"/>
    <lineage>
        <taxon>Bacteria</taxon>
        <taxon>Bacillati</taxon>
        <taxon>Bacillota</taxon>
        <taxon>Negativicutes</taxon>
        <taxon>Selenomonadales</taxon>
        <taxon>Sporomusaceae</taxon>
        <taxon>Sporolituus</taxon>
    </lineage>
</organism>
<sequence length="213" mass="23453">MSHTLHRRGTPDSLQNDYVIFAMSAKGINEAGSHAKLQRFLEIIRQFNPVNLGDMKTGNSFITSPETIIGNTKDTSIVHGVFDNREALIKALKAVKDADLGVSVIISGLLDDVHECCRQAGVDRHTCETSLGIWGKTERLPDEDILRFTTMCGHGMVAFSLVKKMIEDIKAGRRTVREAAEELAKPCQCGVFNPSRAAAMLEEILCLWGVRIA</sequence>
<proteinExistence type="predicted"/>
<dbReference type="STRING" id="1123285.SAMN05660235_02727"/>
<evidence type="ECO:0000313" key="1">
    <source>
        <dbReference type="EMBL" id="SDF78073.1"/>
    </source>
</evidence>
<keyword evidence="2" id="KW-1185">Reference proteome</keyword>